<organism evidence="1 2">
    <name type="scientific">Candidatus Methylacidithermus pantelleriae</name>
    <dbReference type="NCBI Taxonomy" id="2744239"/>
    <lineage>
        <taxon>Bacteria</taxon>
        <taxon>Pseudomonadati</taxon>
        <taxon>Verrucomicrobiota</taxon>
        <taxon>Methylacidiphilae</taxon>
        <taxon>Methylacidiphilales</taxon>
        <taxon>Methylacidiphilaceae</taxon>
        <taxon>Candidatus Methylacidithermus</taxon>
    </lineage>
</organism>
<accession>A0A8J2BMY7</accession>
<proteinExistence type="predicted"/>
<dbReference type="AlphaFoldDB" id="A0A8J2BMY7"/>
<reference evidence="1" key="1">
    <citation type="submission" date="2021-02" db="EMBL/GenBank/DDBJ databases">
        <authorList>
            <person name="Cremers G."/>
            <person name="Picone N."/>
        </authorList>
    </citation>
    <scope>NUCLEOTIDE SEQUENCE</scope>
    <source>
        <strain evidence="1">PQ17</strain>
    </source>
</reference>
<evidence type="ECO:0000313" key="2">
    <source>
        <dbReference type="Proteomes" id="UP000663859"/>
    </source>
</evidence>
<comment type="caution">
    <text evidence="1">The sequence shown here is derived from an EMBL/GenBank/DDBJ whole genome shotgun (WGS) entry which is preliminary data.</text>
</comment>
<sequence>MTLKRPLLCQRNWIVAFFLGRA</sequence>
<protein>
    <submittedName>
        <fullName evidence="1">Uncharacterized protein</fullName>
    </submittedName>
</protein>
<name>A0A8J2BMY7_9BACT</name>
<evidence type="ECO:0000313" key="1">
    <source>
        <dbReference type="EMBL" id="CAF0700487.1"/>
    </source>
</evidence>
<dbReference type="Proteomes" id="UP000663859">
    <property type="component" value="Unassembled WGS sequence"/>
</dbReference>
<dbReference type="EMBL" id="CAJNOB010000031">
    <property type="protein sequence ID" value="CAF0700487.1"/>
    <property type="molecule type" value="Genomic_DNA"/>
</dbReference>
<gene>
    <name evidence="1" type="ORF">MPNT_370011</name>
</gene>
<keyword evidence="2" id="KW-1185">Reference proteome</keyword>